<keyword evidence="2" id="KW-1133">Transmembrane helix</keyword>
<evidence type="ECO:0000313" key="4">
    <source>
        <dbReference type="Proteomes" id="UP000017836"/>
    </source>
</evidence>
<dbReference type="Proteomes" id="UP000017836">
    <property type="component" value="Unassembled WGS sequence"/>
</dbReference>
<keyword evidence="2" id="KW-0812">Transmembrane</keyword>
<dbReference type="EMBL" id="KI394353">
    <property type="protein sequence ID" value="ERN03557.1"/>
    <property type="molecule type" value="Genomic_DNA"/>
</dbReference>
<keyword evidence="4" id="KW-1185">Reference proteome</keyword>
<accession>W1P140</accession>
<gene>
    <name evidence="3" type="ORF">AMTR_s00042p00026240</name>
</gene>
<evidence type="ECO:0000313" key="3">
    <source>
        <dbReference type="EMBL" id="ERN03557.1"/>
    </source>
</evidence>
<evidence type="ECO:0000256" key="1">
    <source>
        <dbReference type="SAM" id="MobiDB-lite"/>
    </source>
</evidence>
<feature type="compositionally biased region" description="Gly residues" evidence="1">
    <location>
        <begin position="57"/>
        <end position="66"/>
    </location>
</feature>
<evidence type="ECO:0000256" key="2">
    <source>
        <dbReference type="SAM" id="Phobius"/>
    </source>
</evidence>
<feature type="transmembrane region" description="Helical" evidence="2">
    <location>
        <begin position="12"/>
        <end position="37"/>
    </location>
</feature>
<name>W1P140_AMBTC</name>
<reference evidence="4" key="1">
    <citation type="journal article" date="2013" name="Science">
        <title>The Amborella genome and the evolution of flowering plants.</title>
        <authorList>
            <consortium name="Amborella Genome Project"/>
        </authorList>
    </citation>
    <scope>NUCLEOTIDE SEQUENCE [LARGE SCALE GENOMIC DNA]</scope>
</reference>
<sequence>MGGVGGCSLSQIVLGRALLVGVTLAHIMIGSSIVSVVSSTTPRDSGPPISRCKRGGTQKGWGGPSAGYGVRMRRGHGSRSVDTIVIPFNVEPKFRGNGLRVKDLDQQLNGIQGKELARTPMD</sequence>
<keyword evidence="2" id="KW-0472">Membrane</keyword>
<feature type="region of interest" description="Disordered" evidence="1">
    <location>
        <begin position="38"/>
        <end position="74"/>
    </location>
</feature>
<dbReference type="AlphaFoldDB" id="W1P140"/>
<dbReference type="HOGENOM" id="CLU_2029800_0_0_1"/>
<organism evidence="3 4">
    <name type="scientific">Amborella trichopoda</name>
    <dbReference type="NCBI Taxonomy" id="13333"/>
    <lineage>
        <taxon>Eukaryota</taxon>
        <taxon>Viridiplantae</taxon>
        <taxon>Streptophyta</taxon>
        <taxon>Embryophyta</taxon>
        <taxon>Tracheophyta</taxon>
        <taxon>Spermatophyta</taxon>
        <taxon>Magnoliopsida</taxon>
        <taxon>Amborellales</taxon>
        <taxon>Amborellaceae</taxon>
        <taxon>Amborella</taxon>
    </lineage>
</organism>
<dbReference type="Gramene" id="ERN03557">
    <property type="protein sequence ID" value="ERN03557"/>
    <property type="gene ID" value="AMTR_s00042p00026240"/>
</dbReference>
<proteinExistence type="predicted"/>
<protein>
    <submittedName>
        <fullName evidence="3">Uncharacterized protein</fullName>
    </submittedName>
</protein>